<sequence length="400" mass="45021">MYKFSVKPILAATVLLAGMNAGFAQDYLVNSLKNNQSENSKDSFQFTEVINIENTPVKSQGSSGTCWSYSANSFLESEMIRMGKEPVEISQIYTARNAYIEKGKNYVRMHGAITLGDGGALHDVINMYRKYGALPQSEYTGLNYGTANNKFAEMQTMAQGVLEAAVKNPNGELTPNWIKAYTAVIDSYLGEVPESFKYKGKTYTPQTFAKEVIGINADDYVEISSFKEHPYYTKFTLMVPDNWSLDQVYNVKMNELTDIIDNALKKGYSVAWAGDVSEKGFSWKNGVAYIPSKEFSDMTPQEREEIFKGPKPEMEITEDLRQAAFDNYNTTDDHGMHIVGITKDQNGKEYYIIKNSWGATNDYKGYMYMTKNFVKYKTTAILLHKGGVPSSIAKKLDIKQ</sequence>
<dbReference type="InterPro" id="IPR004134">
    <property type="entry name" value="Peptidase_C1B"/>
</dbReference>
<accession>A0A5B9FWD7</accession>
<dbReference type="GO" id="GO:0043418">
    <property type="term" value="P:homocysteine catabolic process"/>
    <property type="evidence" value="ECO:0007669"/>
    <property type="project" value="TreeGrafter"/>
</dbReference>
<feature type="signal peptide" evidence="6">
    <location>
        <begin position="1"/>
        <end position="24"/>
    </location>
</feature>
<evidence type="ECO:0000256" key="1">
    <source>
        <dbReference type="ARBA" id="ARBA00022670"/>
    </source>
</evidence>
<dbReference type="KEGG" id="fak:FUA48_05100"/>
<dbReference type="AlphaFoldDB" id="A0A5B9FWD7"/>
<dbReference type="RefSeq" id="WP_147582545.1">
    <property type="nucleotide sequence ID" value="NZ_CP042831.1"/>
</dbReference>
<dbReference type="GO" id="GO:0009636">
    <property type="term" value="P:response to toxic substance"/>
    <property type="evidence" value="ECO:0007669"/>
    <property type="project" value="TreeGrafter"/>
</dbReference>
<dbReference type="Proteomes" id="UP000321222">
    <property type="component" value="Chromosome"/>
</dbReference>
<comment type="similarity">
    <text evidence="4">Belongs to the peptidase C1 family.</text>
</comment>
<feature type="active site" evidence="5">
    <location>
        <position position="334"/>
    </location>
</feature>
<evidence type="ECO:0000313" key="8">
    <source>
        <dbReference type="Proteomes" id="UP000321222"/>
    </source>
</evidence>
<feature type="chain" id="PRO_5023080903" description="Aminopeptidase" evidence="6">
    <location>
        <begin position="25"/>
        <end position="400"/>
    </location>
</feature>
<dbReference type="PROSITE" id="PS00139">
    <property type="entry name" value="THIOL_PROTEASE_CYS"/>
    <property type="match status" value="1"/>
</dbReference>
<reference evidence="7 8" key="1">
    <citation type="submission" date="2019-08" db="EMBL/GenBank/DDBJ databases">
        <title>Flavobacterium alkalisoli sp. nov., isolated from rhizosphere soil of Suaeda salsa.</title>
        <authorList>
            <person name="Sun J.-Q."/>
            <person name="Xu L."/>
        </authorList>
    </citation>
    <scope>NUCLEOTIDE SEQUENCE [LARGE SCALE GENOMIC DNA]</scope>
    <source>
        <strain evidence="7 8">XS-5</strain>
    </source>
</reference>
<dbReference type="GO" id="GO:0005737">
    <property type="term" value="C:cytoplasm"/>
    <property type="evidence" value="ECO:0007669"/>
    <property type="project" value="TreeGrafter"/>
</dbReference>
<dbReference type="SUPFAM" id="SSF54001">
    <property type="entry name" value="Cysteine proteinases"/>
    <property type="match status" value="1"/>
</dbReference>
<dbReference type="InterPro" id="IPR038765">
    <property type="entry name" value="Papain-like_cys_pep_sf"/>
</dbReference>
<dbReference type="GO" id="GO:0070005">
    <property type="term" value="F:cysteine-type aminopeptidase activity"/>
    <property type="evidence" value="ECO:0007669"/>
    <property type="project" value="InterPro"/>
</dbReference>
<keyword evidence="8" id="KW-1185">Reference proteome</keyword>
<gene>
    <name evidence="7" type="ORF">FUA48_05100</name>
</gene>
<evidence type="ECO:0000313" key="7">
    <source>
        <dbReference type="EMBL" id="QEE48977.1"/>
    </source>
</evidence>
<evidence type="ECO:0000256" key="2">
    <source>
        <dbReference type="ARBA" id="ARBA00022801"/>
    </source>
</evidence>
<dbReference type="GO" id="GO:0006508">
    <property type="term" value="P:proteolysis"/>
    <property type="evidence" value="ECO:0007669"/>
    <property type="project" value="UniProtKB-KW"/>
</dbReference>
<evidence type="ECO:0000256" key="3">
    <source>
        <dbReference type="ARBA" id="ARBA00022807"/>
    </source>
</evidence>
<dbReference type="InterPro" id="IPR000169">
    <property type="entry name" value="Pept_cys_AS"/>
</dbReference>
<keyword evidence="1 4" id="KW-0645">Protease</keyword>
<keyword evidence="2 4" id="KW-0378">Hydrolase</keyword>
<protein>
    <recommendedName>
        <fullName evidence="4">Aminopeptidase</fullName>
    </recommendedName>
</protein>
<dbReference type="Gene3D" id="3.90.70.10">
    <property type="entry name" value="Cysteine proteinases"/>
    <property type="match status" value="1"/>
</dbReference>
<dbReference type="PIRSF" id="PIRSF005700">
    <property type="entry name" value="PepC"/>
    <property type="match status" value="1"/>
</dbReference>
<name>A0A5B9FWD7_9FLAO</name>
<keyword evidence="3 4" id="KW-0788">Thiol protease</keyword>
<evidence type="ECO:0000256" key="4">
    <source>
        <dbReference type="PIRNR" id="PIRNR005700"/>
    </source>
</evidence>
<feature type="active site" evidence="5">
    <location>
        <position position="66"/>
    </location>
</feature>
<evidence type="ECO:0000256" key="5">
    <source>
        <dbReference type="PIRSR" id="PIRSR005700-1"/>
    </source>
</evidence>
<proteinExistence type="inferred from homology"/>
<evidence type="ECO:0000256" key="6">
    <source>
        <dbReference type="SAM" id="SignalP"/>
    </source>
</evidence>
<feature type="active site" evidence="5">
    <location>
        <position position="355"/>
    </location>
</feature>
<dbReference type="OrthoDB" id="9814054at2"/>
<dbReference type="PANTHER" id="PTHR10363:SF2">
    <property type="entry name" value="BLEOMYCIN HYDROLASE"/>
    <property type="match status" value="1"/>
</dbReference>
<dbReference type="PANTHER" id="PTHR10363">
    <property type="entry name" value="BLEOMYCIN HYDROLASE"/>
    <property type="match status" value="1"/>
</dbReference>
<dbReference type="EMBL" id="CP042831">
    <property type="protein sequence ID" value="QEE48977.1"/>
    <property type="molecule type" value="Genomic_DNA"/>
</dbReference>
<dbReference type="Pfam" id="PF03051">
    <property type="entry name" value="Peptidase_C1_2"/>
    <property type="match status" value="1"/>
</dbReference>
<keyword evidence="4 7" id="KW-0031">Aminopeptidase</keyword>
<keyword evidence="6" id="KW-0732">Signal</keyword>
<organism evidence="7 8">
    <name type="scientific">Flavobacterium alkalisoli</name>
    <dbReference type="NCBI Taxonomy" id="2602769"/>
    <lineage>
        <taxon>Bacteria</taxon>
        <taxon>Pseudomonadati</taxon>
        <taxon>Bacteroidota</taxon>
        <taxon>Flavobacteriia</taxon>
        <taxon>Flavobacteriales</taxon>
        <taxon>Flavobacteriaceae</taxon>
        <taxon>Flavobacterium</taxon>
    </lineage>
</organism>